<evidence type="ECO:0000256" key="1">
    <source>
        <dbReference type="SAM" id="SignalP"/>
    </source>
</evidence>
<dbReference type="InterPro" id="IPR053167">
    <property type="entry name" value="Spore_coat_component"/>
</dbReference>
<dbReference type="EMBL" id="JAIGNO010000003">
    <property type="protein sequence ID" value="MBX7482163.1"/>
    <property type="molecule type" value="Genomic_DNA"/>
</dbReference>
<feature type="domain" description="Spore coat protein U/FanG" evidence="2">
    <location>
        <begin position="26"/>
        <end position="157"/>
    </location>
</feature>
<proteinExistence type="predicted"/>
<feature type="chain" id="PRO_5047252512" evidence="1">
    <location>
        <begin position="23"/>
        <end position="160"/>
    </location>
</feature>
<accession>A0ABS7J5I5</accession>
<gene>
    <name evidence="3" type="ORF">K3174_06445</name>
</gene>
<keyword evidence="1" id="KW-0732">Signal</keyword>
<dbReference type="InterPro" id="IPR007893">
    <property type="entry name" value="Spore_coat_U/FanG"/>
</dbReference>
<sequence length="160" mass="15958">MKLTIVLPATIVAAALGTPALAGQANAVMQVRAEVVESCSASAGHLEFALDAADGAKALGQAAVVLSCDGPAAYEIALDAGQNGVRRMVDPASGATLAYEIYSDAARSLRWGNTRGSDTVAGMADADGKAVLTAYGATLGGGERLPAGTYADAVVVTVDF</sequence>
<name>A0ABS7J5I5_9SPHN</name>
<evidence type="ECO:0000313" key="3">
    <source>
        <dbReference type="EMBL" id="MBX7482163.1"/>
    </source>
</evidence>
<dbReference type="SMART" id="SM00972">
    <property type="entry name" value="SCPU"/>
    <property type="match status" value="1"/>
</dbReference>
<evidence type="ECO:0000259" key="2">
    <source>
        <dbReference type="Pfam" id="PF05229"/>
    </source>
</evidence>
<comment type="caution">
    <text evidence="3">The sequence shown here is derived from an EMBL/GenBank/DDBJ whole genome shotgun (WGS) entry which is preliminary data.</text>
</comment>
<dbReference type="Pfam" id="PF05229">
    <property type="entry name" value="SCPU"/>
    <property type="match status" value="1"/>
</dbReference>
<reference evidence="3 4" key="1">
    <citation type="submission" date="2021-08" db="EMBL/GenBank/DDBJ databases">
        <title>Comparative Genomics Analysis of the Genus Qipengyuania Reveals Extensive Genetic Diversity and Metabolic Versatility, Including the Description of Fifteen Novel Species.</title>
        <authorList>
            <person name="Liu Y."/>
        </authorList>
    </citation>
    <scope>NUCLEOTIDE SEQUENCE [LARGE SCALE GENOMIC DNA]</scope>
    <source>
        <strain evidence="3 4">6D47A</strain>
    </source>
</reference>
<organism evidence="3 4">
    <name type="scientific">Qipengyuania qiaonensis</name>
    <dbReference type="NCBI Taxonomy" id="2867240"/>
    <lineage>
        <taxon>Bacteria</taxon>
        <taxon>Pseudomonadati</taxon>
        <taxon>Pseudomonadota</taxon>
        <taxon>Alphaproteobacteria</taxon>
        <taxon>Sphingomonadales</taxon>
        <taxon>Erythrobacteraceae</taxon>
        <taxon>Qipengyuania</taxon>
    </lineage>
</organism>
<evidence type="ECO:0000313" key="4">
    <source>
        <dbReference type="Proteomes" id="UP000755104"/>
    </source>
</evidence>
<dbReference type="PANTHER" id="PTHR37089:SF3">
    <property type="entry name" value="EXPORTED PROTEIN"/>
    <property type="match status" value="1"/>
</dbReference>
<keyword evidence="4" id="KW-1185">Reference proteome</keyword>
<dbReference type="Proteomes" id="UP000755104">
    <property type="component" value="Unassembled WGS sequence"/>
</dbReference>
<dbReference type="PANTHER" id="PTHR37089">
    <property type="entry name" value="PROTEIN U-RELATED"/>
    <property type="match status" value="1"/>
</dbReference>
<feature type="signal peptide" evidence="1">
    <location>
        <begin position="1"/>
        <end position="22"/>
    </location>
</feature>
<dbReference type="RefSeq" id="WP_221556989.1">
    <property type="nucleotide sequence ID" value="NZ_JAIGNO010000003.1"/>
</dbReference>
<protein>
    <submittedName>
        <fullName evidence="3">Spore coat U domain-containing protein</fullName>
    </submittedName>
</protein>